<evidence type="ECO:0000313" key="3">
    <source>
        <dbReference type="Proteomes" id="UP000289738"/>
    </source>
</evidence>
<feature type="domain" description="RNase H type-1" evidence="1">
    <location>
        <begin position="30"/>
        <end position="113"/>
    </location>
</feature>
<dbReference type="InterPro" id="IPR053151">
    <property type="entry name" value="RNase_H-like"/>
</dbReference>
<dbReference type="Proteomes" id="UP000289738">
    <property type="component" value="Chromosome A04"/>
</dbReference>
<comment type="caution">
    <text evidence="2">The sequence shown here is derived from an EMBL/GenBank/DDBJ whole genome shotgun (WGS) entry which is preliminary data.</text>
</comment>
<dbReference type="PANTHER" id="PTHR47723:SF19">
    <property type="entry name" value="POLYNUCLEOTIDYL TRANSFERASE, RIBONUCLEASE H-LIKE SUPERFAMILY PROTEIN"/>
    <property type="match status" value="1"/>
</dbReference>
<evidence type="ECO:0000259" key="1">
    <source>
        <dbReference type="Pfam" id="PF13456"/>
    </source>
</evidence>
<organism evidence="2 3">
    <name type="scientific">Arachis hypogaea</name>
    <name type="common">Peanut</name>
    <dbReference type="NCBI Taxonomy" id="3818"/>
    <lineage>
        <taxon>Eukaryota</taxon>
        <taxon>Viridiplantae</taxon>
        <taxon>Streptophyta</taxon>
        <taxon>Embryophyta</taxon>
        <taxon>Tracheophyta</taxon>
        <taxon>Spermatophyta</taxon>
        <taxon>Magnoliopsida</taxon>
        <taxon>eudicotyledons</taxon>
        <taxon>Gunneridae</taxon>
        <taxon>Pentapetalae</taxon>
        <taxon>rosids</taxon>
        <taxon>fabids</taxon>
        <taxon>Fabales</taxon>
        <taxon>Fabaceae</taxon>
        <taxon>Papilionoideae</taxon>
        <taxon>50 kb inversion clade</taxon>
        <taxon>dalbergioids sensu lato</taxon>
        <taxon>Dalbergieae</taxon>
        <taxon>Pterocarpus clade</taxon>
        <taxon>Arachis</taxon>
    </lineage>
</organism>
<dbReference type="AlphaFoldDB" id="A0A445DKU6"/>
<dbReference type="InterPro" id="IPR002156">
    <property type="entry name" value="RNaseH_domain"/>
</dbReference>
<proteinExistence type="predicted"/>
<gene>
    <name evidence="2" type="ORF">Ahy_A04g021607</name>
</gene>
<reference evidence="2 3" key="1">
    <citation type="submission" date="2019-01" db="EMBL/GenBank/DDBJ databases">
        <title>Sequencing of cultivated peanut Arachis hypogaea provides insights into genome evolution and oil improvement.</title>
        <authorList>
            <person name="Chen X."/>
        </authorList>
    </citation>
    <scope>NUCLEOTIDE SEQUENCE [LARGE SCALE GENOMIC DNA]</scope>
    <source>
        <strain evidence="3">cv. Fuhuasheng</strain>
        <tissue evidence="2">Leaves</tissue>
    </source>
</reference>
<name>A0A445DKU6_ARAHY</name>
<dbReference type="PANTHER" id="PTHR47723">
    <property type="entry name" value="OS05G0353850 PROTEIN"/>
    <property type="match status" value="1"/>
</dbReference>
<keyword evidence="3" id="KW-1185">Reference proteome</keyword>
<dbReference type="SUPFAM" id="SSF53098">
    <property type="entry name" value="Ribonuclease H-like"/>
    <property type="match status" value="1"/>
</dbReference>
<dbReference type="Pfam" id="PF13456">
    <property type="entry name" value="RVT_3"/>
    <property type="match status" value="1"/>
</dbReference>
<dbReference type="EMBL" id="SDMP01000004">
    <property type="protein sequence ID" value="RYR63851.1"/>
    <property type="molecule type" value="Genomic_DNA"/>
</dbReference>
<dbReference type="GO" id="GO:0003676">
    <property type="term" value="F:nucleic acid binding"/>
    <property type="evidence" value="ECO:0007669"/>
    <property type="project" value="InterPro"/>
</dbReference>
<dbReference type="InterPro" id="IPR012337">
    <property type="entry name" value="RNaseH-like_sf"/>
</dbReference>
<dbReference type="GO" id="GO:0004523">
    <property type="term" value="F:RNA-DNA hybrid ribonuclease activity"/>
    <property type="evidence" value="ECO:0007669"/>
    <property type="project" value="InterPro"/>
</dbReference>
<evidence type="ECO:0000313" key="2">
    <source>
        <dbReference type="EMBL" id="RYR63851.1"/>
    </source>
</evidence>
<dbReference type="Gene3D" id="3.30.420.10">
    <property type="entry name" value="Ribonuclease H-like superfamily/Ribonuclease H"/>
    <property type="match status" value="1"/>
</dbReference>
<dbReference type="InterPro" id="IPR036397">
    <property type="entry name" value="RNaseH_sf"/>
</dbReference>
<protein>
    <recommendedName>
        <fullName evidence="1">RNase H type-1 domain-containing protein</fullName>
    </recommendedName>
</protein>
<accession>A0A445DKU6</accession>
<sequence length="119" mass="13282">MLVLLVISITKEKEEEEENQKKTISATFKTISTLTAESQAYREALILIKNLQIPNFIIETNCLPLVQAIKAKMPIAEADAIIRDILQLLDEVPDVGATWTTRDGNKLAHQLAAGNNIRR</sequence>